<keyword evidence="2" id="KW-0479">Metal-binding</keyword>
<keyword evidence="6" id="KW-1185">Reference proteome</keyword>
<dbReference type="EMBL" id="JAAGSC010000039">
    <property type="protein sequence ID" value="NDY95479.1"/>
    <property type="molecule type" value="Genomic_DNA"/>
</dbReference>
<dbReference type="Proteomes" id="UP000484885">
    <property type="component" value="Unassembled WGS sequence"/>
</dbReference>
<comment type="caution">
    <text evidence="5">The sequence shown here is derived from an EMBL/GenBank/DDBJ whole genome shotgun (WGS) entry which is preliminary data.</text>
</comment>
<evidence type="ECO:0000256" key="2">
    <source>
        <dbReference type="ARBA" id="ARBA00022723"/>
    </source>
</evidence>
<accession>A0A845VDZ3</accession>
<dbReference type="AlphaFoldDB" id="A0A845VDZ3"/>
<dbReference type="Pfam" id="PF01814">
    <property type="entry name" value="Hemerythrin"/>
    <property type="match status" value="1"/>
</dbReference>
<evidence type="ECO:0000313" key="5">
    <source>
        <dbReference type="EMBL" id="NDY95479.1"/>
    </source>
</evidence>
<proteinExistence type="inferred from homology"/>
<keyword evidence="3" id="KW-0408">Iron</keyword>
<dbReference type="PANTHER" id="PTHR37164">
    <property type="entry name" value="BACTERIOHEMERYTHRIN"/>
    <property type="match status" value="1"/>
</dbReference>
<dbReference type="InterPro" id="IPR050669">
    <property type="entry name" value="Hemerythrin"/>
</dbReference>
<dbReference type="InterPro" id="IPR035938">
    <property type="entry name" value="Hemerythrin-like_sf"/>
</dbReference>
<reference evidence="5 6" key="1">
    <citation type="submission" date="2020-02" db="EMBL/GenBank/DDBJ databases">
        <authorList>
            <person name="Zhang X.-Y."/>
        </authorList>
    </citation>
    <scope>NUCLEOTIDE SEQUENCE [LARGE SCALE GENOMIC DNA]</scope>
    <source>
        <strain evidence="5 6">C33</strain>
    </source>
</reference>
<protein>
    <submittedName>
        <fullName evidence="5">Hemerythrin family protein</fullName>
    </submittedName>
</protein>
<evidence type="ECO:0000256" key="1">
    <source>
        <dbReference type="ARBA" id="ARBA00010587"/>
    </source>
</evidence>
<feature type="domain" description="Hemerythrin-like" evidence="4">
    <location>
        <begin position="7"/>
        <end position="123"/>
    </location>
</feature>
<evidence type="ECO:0000256" key="3">
    <source>
        <dbReference type="ARBA" id="ARBA00023004"/>
    </source>
</evidence>
<dbReference type="SUPFAM" id="SSF47188">
    <property type="entry name" value="Hemerythrin-like"/>
    <property type="match status" value="1"/>
</dbReference>
<comment type="similarity">
    <text evidence="1">Belongs to the hemerythrin family.</text>
</comment>
<organism evidence="5 6">
    <name type="scientific">Wenzhouxiangella limi</name>
    <dbReference type="NCBI Taxonomy" id="2707351"/>
    <lineage>
        <taxon>Bacteria</taxon>
        <taxon>Pseudomonadati</taxon>
        <taxon>Pseudomonadota</taxon>
        <taxon>Gammaproteobacteria</taxon>
        <taxon>Chromatiales</taxon>
        <taxon>Wenzhouxiangellaceae</taxon>
        <taxon>Wenzhouxiangella</taxon>
    </lineage>
</organism>
<evidence type="ECO:0000259" key="4">
    <source>
        <dbReference type="Pfam" id="PF01814"/>
    </source>
</evidence>
<dbReference type="InterPro" id="IPR012312">
    <property type="entry name" value="Hemerythrin-like"/>
</dbReference>
<dbReference type="InterPro" id="IPR012827">
    <property type="entry name" value="Hemerythrin_metal-bd"/>
</dbReference>
<dbReference type="GO" id="GO:0046872">
    <property type="term" value="F:metal ion binding"/>
    <property type="evidence" value="ECO:0007669"/>
    <property type="project" value="UniProtKB-KW"/>
</dbReference>
<gene>
    <name evidence="5" type="ORF">G3I74_07050</name>
</gene>
<dbReference type="Gene3D" id="1.20.120.50">
    <property type="entry name" value="Hemerythrin-like"/>
    <property type="match status" value="1"/>
</dbReference>
<dbReference type="CDD" id="cd12107">
    <property type="entry name" value="Hemerythrin"/>
    <property type="match status" value="1"/>
</dbReference>
<evidence type="ECO:0000313" key="6">
    <source>
        <dbReference type="Proteomes" id="UP000484885"/>
    </source>
</evidence>
<sequence length="134" mass="15800">MSVGNLIIDLDHRYLLSLINQVEYALRHPEESENLRMALDQLSDYAREHFAREEKLQLRIQFRGYMPHKMAHQSLLDRLDRIISEILEESDPQQLKARSAEITTLLRDWLLDHVLKEDMKMKPDLENLPPNAIG</sequence>
<name>A0A845VDZ3_9GAMM</name>
<dbReference type="PANTHER" id="PTHR37164:SF1">
    <property type="entry name" value="BACTERIOHEMERYTHRIN"/>
    <property type="match status" value="1"/>
</dbReference>
<dbReference type="NCBIfam" id="TIGR02481">
    <property type="entry name" value="hemeryth_dom"/>
    <property type="match status" value="1"/>
</dbReference>